<protein>
    <submittedName>
        <fullName evidence="1">DUF4004 family protein</fullName>
    </submittedName>
</protein>
<dbReference type="EMBL" id="QSND01000001">
    <property type="protein sequence ID" value="KAA6453573.1"/>
    <property type="molecule type" value="Genomic_DNA"/>
</dbReference>
<gene>
    <name evidence="1" type="ORF">DX927_05140</name>
</gene>
<dbReference type="InterPro" id="IPR025063">
    <property type="entry name" value="DUF4004"/>
</dbReference>
<evidence type="ECO:0000313" key="2">
    <source>
        <dbReference type="Proteomes" id="UP000324326"/>
    </source>
</evidence>
<comment type="caution">
    <text evidence="1">The sequence shown here is derived from an EMBL/GenBank/DDBJ whole genome shotgun (WGS) entry which is preliminary data.</text>
</comment>
<organism evidence="1 2">
    <name type="scientific">Bacillus swezeyi</name>
    <dbReference type="NCBI Taxonomy" id="1925020"/>
    <lineage>
        <taxon>Bacteria</taxon>
        <taxon>Bacillati</taxon>
        <taxon>Bacillota</taxon>
        <taxon>Bacilli</taxon>
        <taxon>Bacillales</taxon>
        <taxon>Bacillaceae</taxon>
        <taxon>Bacillus</taxon>
    </lineage>
</organism>
<evidence type="ECO:0000313" key="1">
    <source>
        <dbReference type="EMBL" id="KAA6453573.1"/>
    </source>
</evidence>
<dbReference type="Pfam" id="PF13171">
    <property type="entry name" value="DUF4004"/>
    <property type="match status" value="1"/>
</dbReference>
<name>A0A5M8S1T6_9BACI</name>
<reference evidence="1 2" key="1">
    <citation type="submission" date="2018-08" db="EMBL/GenBank/DDBJ databases">
        <title>Bacillus phenotypic plasticity.</title>
        <authorList>
            <person name="Hurtado E."/>
        </authorList>
    </citation>
    <scope>NUCLEOTIDE SEQUENCE [LARGE SCALE GENOMIC DNA]</scope>
    <source>
        <strain evidence="1 2">427</strain>
    </source>
</reference>
<accession>A0A5M8S1T6</accession>
<dbReference type="RefSeq" id="WP_148956263.1">
    <property type="nucleotide sequence ID" value="NZ_QSND01000001.1"/>
</dbReference>
<sequence>MAHDDLISKKELLDLTSISYGQLYRWKRKNLIPEEWFLRKSTFTGQETFFPKEEILKRIEKIQNMKENLSLDEIAEMFSPRLEKINTSRGELLEKGLVSGAVMSFFIKNTDQRDDVFELTEALAVYVLEGLLQSGEISLDEGKMVLDVMLSRSPKHQGRLIVLRKLGIATCFIAEGEIVIEKAAKVAADISLAAAGEEMKTKLL</sequence>
<dbReference type="STRING" id="1925020.BTA30_12070"/>
<dbReference type="AlphaFoldDB" id="A0A5M8S1T6"/>
<proteinExistence type="predicted"/>
<dbReference type="Proteomes" id="UP000324326">
    <property type="component" value="Unassembled WGS sequence"/>
</dbReference>